<protein>
    <submittedName>
        <fullName evidence="2">Uncharacterized protein</fullName>
    </submittedName>
</protein>
<evidence type="ECO:0000313" key="3">
    <source>
        <dbReference type="Proteomes" id="UP000814243"/>
    </source>
</evidence>
<sequence>MIVNNCRRLLRSALWPSHLLKRDFAQVGHIISTPPRVKCTYWEKTVHIIFMYVVWLGPVAYFHTQLKVWRRDYIGDRF</sequence>
<reference evidence="2" key="1">
    <citation type="journal article" date="2021" name="G3 (Bethesda)">
        <title>Genome and transcriptome analysis of the beet armyworm Spodoptera exigua reveals targets for pest control. .</title>
        <authorList>
            <person name="Simon S."/>
            <person name="Breeschoten T."/>
            <person name="Jansen H.J."/>
            <person name="Dirks R.P."/>
            <person name="Schranz M.E."/>
            <person name="Ros V.I.D."/>
        </authorList>
    </citation>
    <scope>NUCLEOTIDE SEQUENCE</scope>
    <source>
        <strain evidence="2">TB_SE_WUR_2020</strain>
    </source>
</reference>
<keyword evidence="1" id="KW-0472">Membrane</keyword>
<name>A0A922MAB1_SPOEX</name>
<keyword evidence="1" id="KW-0812">Transmembrane</keyword>
<accession>A0A922MAB1</accession>
<comment type="caution">
    <text evidence="2">The sequence shown here is derived from an EMBL/GenBank/DDBJ whole genome shotgun (WGS) entry which is preliminary data.</text>
</comment>
<evidence type="ECO:0000313" key="2">
    <source>
        <dbReference type="EMBL" id="KAH9633280.1"/>
    </source>
</evidence>
<dbReference type="Proteomes" id="UP000814243">
    <property type="component" value="Unassembled WGS sequence"/>
</dbReference>
<proteinExistence type="predicted"/>
<evidence type="ECO:0000256" key="1">
    <source>
        <dbReference type="SAM" id="Phobius"/>
    </source>
</evidence>
<dbReference type="EMBL" id="JACEFF010000660">
    <property type="protein sequence ID" value="KAH9633280.1"/>
    <property type="molecule type" value="Genomic_DNA"/>
</dbReference>
<keyword evidence="1" id="KW-1133">Transmembrane helix</keyword>
<dbReference type="AlphaFoldDB" id="A0A922MAB1"/>
<gene>
    <name evidence="2" type="ORF">HF086_000879</name>
</gene>
<feature type="transmembrane region" description="Helical" evidence="1">
    <location>
        <begin position="45"/>
        <end position="62"/>
    </location>
</feature>
<organism evidence="2 3">
    <name type="scientific">Spodoptera exigua</name>
    <name type="common">Beet armyworm</name>
    <name type="synonym">Noctua fulgens</name>
    <dbReference type="NCBI Taxonomy" id="7107"/>
    <lineage>
        <taxon>Eukaryota</taxon>
        <taxon>Metazoa</taxon>
        <taxon>Ecdysozoa</taxon>
        <taxon>Arthropoda</taxon>
        <taxon>Hexapoda</taxon>
        <taxon>Insecta</taxon>
        <taxon>Pterygota</taxon>
        <taxon>Neoptera</taxon>
        <taxon>Endopterygota</taxon>
        <taxon>Lepidoptera</taxon>
        <taxon>Glossata</taxon>
        <taxon>Ditrysia</taxon>
        <taxon>Noctuoidea</taxon>
        <taxon>Noctuidae</taxon>
        <taxon>Amphipyrinae</taxon>
        <taxon>Spodoptera</taxon>
    </lineage>
</organism>